<keyword evidence="1" id="KW-0175">Coiled coil</keyword>
<dbReference type="EMBL" id="CAJNIZ010019924">
    <property type="protein sequence ID" value="CAE7433661.1"/>
    <property type="molecule type" value="Genomic_DNA"/>
</dbReference>
<evidence type="ECO:0000313" key="3">
    <source>
        <dbReference type="Proteomes" id="UP000649617"/>
    </source>
</evidence>
<keyword evidence="3" id="KW-1185">Reference proteome</keyword>
<protein>
    <submittedName>
        <fullName evidence="2">Uncharacterized protein</fullName>
    </submittedName>
</protein>
<name>A0A812RC29_SYMPI</name>
<dbReference type="Proteomes" id="UP000649617">
    <property type="component" value="Unassembled WGS sequence"/>
</dbReference>
<reference evidence="2" key="1">
    <citation type="submission" date="2021-02" db="EMBL/GenBank/DDBJ databases">
        <authorList>
            <person name="Dougan E. K."/>
            <person name="Rhodes N."/>
            <person name="Thang M."/>
            <person name="Chan C."/>
        </authorList>
    </citation>
    <scope>NUCLEOTIDE SEQUENCE</scope>
</reference>
<dbReference type="AlphaFoldDB" id="A0A812RC29"/>
<evidence type="ECO:0000256" key="1">
    <source>
        <dbReference type="SAM" id="Coils"/>
    </source>
</evidence>
<feature type="coiled-coil region" evidence="1">
    <location>
        <begin position="99"/>
        <end position="147"/>
    </location>
</feature>
<dbReference type="OrthoDB" id="294251at2759"/>
<sequence>MIQKCYECLPSLANQAELLQFDEQTQFDVKEFRHRIAEAEKELLGLLRSSADFRLEVEDAESKWKERQAYKKVLIDAVQLAVDSAKPSEPMETAPQELLVDCREKLQRLQIEILEEERRRQARSAEFNELCEDIAELKEVKQRAMLQLQSFLELREQQRQGRLKNAVAQLMPLAPVDLNRLLAARDSSVQATYFRLIFNPNPMARPVAI</sequence>
<evidence type="ECO:0000313" key="2">
    <source>
        <dbReference type="EMBL" id="CAE7433661.1"/>
    </source>
</evidence>
<proteinExistence type="predicted"/>
<organism evidence="2 3">
    <name type="scientific">Symbiodinium pilosum</name>
    <name type="common">Dinoflagellate</name>
    <dbReference type="NCBI Taxonomy" id="2952"/>
    <lineage>
        <taxon>Eukaryota</taxon>
        <taxon>Sar</taxon>
        <taxon>Alveolata</taxon>
        <taxon>Dinophyceae</taxon>
        <taxon>Suessiales</taxon>
        <taxon>Symbiodiniaceae</taxon>
        <taxon>Symbiodinium</taxon>
    </lineage>
</organism>
<gene>
    <name evidence="2" type="ORF">SPIL2461_LOCUS10601</name>
</gene>
<accession>A0A812RC29</accession>
<comment type="caution">
    <text evidence="2">The sequence shown here is derived from an EMBL/GenBank/DDBJ whole genome shotgun (WGS) entry which is preliminary data.</text>
</comment>